<dbReference type="PANTHER" id="PTHR36172">
    <property type="match status" value="1"/>
</dbReference>
<sequence length="204" mass="23342">MNRLISINQASQQLGVSISTLRRWDETGVLVAERTPKGHRRYDISKINPNLLHGMGDKDRKTIAYARVSSHDQKEDLHRQIQVLEMYCAKQGWTYEIINDLGSGMNYHKKGLKQLLDGILENQIGRLVLTHKDRLLRFGAELIFALCEARNVEIVIINQGETPSFEEELAQDVLEIITVFSARLYGSRSKKNKKLLEAVKEVLE</sequence>
<dbReference type="Pfam" id="PF00239">
    <property type="entry name" value="Resolvase"/>
    <property type="match status" value="1"/>
</dbReference>
<evidence type="ECO:0000259" key="7">
    <source>
        <dbReference type="PROSITE" id="PS51736"/>
    </source>
</evidence>
<dbReference type="GO" id="GO:0015074">
    <property type="term" value="P:DNA integration"/>
    <property type="evidence" value="ECO:0007669"/>
    <property type="project" value="UniProtKB-KW"/>
</dbReference>
<protein>
    <submittedName>
        <fullName evidence="8">Resolvase</fullName>
    </submittedName>
</protein>
<dbReference type="SMART" id="SM00857">
    <property type="entry name" value="Resolvase"/>
    <property type="match status" value="1"/>
</dbReference>
<dbReference type="InterPro" id="IPR006118">
    <property type="entry name" value="Recombinase_CS"/>
</dbReference>
<reference evidence="8 9" key="1">
    <citation type="submission" date="2016-06" db="EMBL/GenBank/DDBJ databases">
        <title>Draft genome of Moraxella atlantae CCUG 66109.</title>
        <authorList>
            <person name="Salva-Serra F."/>
            <person name="Engstrom-Jakobsson H."/>
            <person name="Thorell K."/>
            <person name="Gonzales-Siles L."/>
            <person name="Karlsson R."/>
            <person name="Boulund F."/>
            <person name="Engstrand L."/>
            <person name="Kristiansson E."/>
            <person name="Moore E."/>
        </authorList>
    </citation>
    <scope>NUCLEOTIDE SEQUENCE [LARGE SCALE GENOMIC DNA]</scope>
    <source>
        <strain evidence="8 9">CCUG 66109</strain>
    </source>
</reference>
<evidence type="ECO:0000256" key="4">
    <source>
        <dbReference type="PIRSR" id="PIRSR606118-50"/>
    </source>
</evidence>
<gene>
    <name evidence="8" type="ORF">A9308_00190</name>
</gene>
<dbReference type="InterPro" id="IPR036162">
    <property type="entry name" value="Resolvase-like_N_sf"/>
</dbReference>
<dbReference type="OrthoDB" id="5319803at2"/>
<dbReference type="SUPFAM" id="SSF46955">
    <property type="entry name" value="Putative DNA-binding domain"/>
    <property type="match status" value="1"/>
</dbReference>
<name>A0A1B8QD32_9GAMM</name>
<evidence type="ECO:0000313" key="8">
    <source>
        <dbReference type="EMBL" id="OBX79497.1"/>
    </source>
</evidence>
<dbReference type="RefSeq" id="WP_067236020.1">
    <property type="nucleotide sequence ID" value="NZ_LZMZ01000012.1"/>
</dbReference>
<dbReference type="Gene3D" id="3.40.50.1390">
    <property type="entry name" value="Resolvase, N-terminal catalytic domain"/>
    <property type="match status" value="1"/>
</dbReference>
<dbReference type="AlphaFoldDB" id="A0A1B8QD32"/>
<dbReference type="InterPro" id="IPR048046">
    <property type="entry name" value="Transpos_IS607"/>
</dbReference>
<feature type="domain" description="Resolvase/invertase-type recombinase catalytic" evidence="7">
    <location>
        <begin position="61"/>
        <end position="204"/>
    </location>
</feature>
<dbReference type="Gene3D" id="1.10.1660.10">
    <property type="match status" value="1"/>
</dbReference>
<dbReference type="GO" id="GO:0003677">
    <property type="term" value="F:DNA binding"/>
    <property type="evidence" value="ECO:0007669"/>
    <property type="project" value="UniProtKB-KW"/>
</dbReference>
<dbReference type="NCBIfam" id="NF033518">
    <property type="entry name" value="transpos_IS607"/>
    <property type="match status" value="1"/>
</dbReference>
<dbReference type="PROSITE" id="PS00397">
    <property type="entry name" value="RECOMBINASES_1"/>
    <property type="match status" value="1"/>
</dbReference>
<dbReference type="SUPFAM" id="SSF53041">
    <property type="entry name" value="Resolvase-like"/>
    <property type="match status" value="1"/>
</dbReference>
<keyword evidence="2" id="KW-0238">DNA-binding</keyword>
<dbReference type="Proteomes" id="UP000092508">
    <property type="component" value="Unassembled WGS sequence"/>
</dbReference>
<accession>A0A1B8QD32</accession>
<dbReference type="GO" id="GO:0000150">
    <property type="term" value="F:DNA strand exchange activity"/>
    <property type="evidence" value="ECO:0007669"/>
    <property type="project" value="InterPro"/>
</dbReference>
<proteinExistence type="predicted"/>
<dbReference type="InterPro" id="IPR041718">
    <property type="entry name" value="IS607_transposase-like"/>
</dbReference>
<dbReference type="InterPro" id="IPR051491">
    <property type="entry name" value="Recombinase/Transposase-rel"/>
</dbReference>
<evidence type="ECO:0000259" key="6">
    <source>
        <dbReference type="PROSITE" id="PS50937"/>
    </source>
</evidence>
<evidence type="ECO:0000313" key="9">
    <source>
        <dbReference type="Proteomes" id="UP000092508"/>
    </source>
</evidence>
<dbReference type="InterPro" id="IPR000551">
    <property type="entry name" value="MerR-type_HTH_dom"/>
</dbReference>
<dbReference type="PROSITE" id="PS51736">
    <property type="entry name" value="RECOMBINASES_3"/>
    <property type="match status" value="1"/>
</dbReference>
<dbReference type="CDD" id="cd04762">
    <property type="entry name" value="HTH_MerR-trunc"/>
    <property type="match status" value="1"/>
</dbReference>
<dbReference type="FunFam" id="3.40.50.1390:FF:000002">
    <property type="entry name" value="ORF1 in transposon ISC1904"/>
    <property type="match status" value="1"/>
</dbReference>
<evidence type="ECO:0000256" key="5">
    <source>
        <dbReference type="PROSITE-ProRule" id="PRU10137"/>
    </source>
</evidence>
<dbReference type="Gene3D" id="1.10.287.2170">
    <property type="match status" value="1"/>
</dbReference>
<dbReference type="GO" id="GO:0006355">
    <property type="term" value="P:regulation of DNA-templated transcription"/>
    <property type="evidence" value="ECO:0007669"/>
    <property type="project" value="InterPro"/>
</dbReference>
<dbReference type="InterPro" id="IPR009061">
    <property type="entry name" value="DNA-bd_dom_put_sf"/>
</dbReference>
<dbReference type="PANTHER" id="PTHR36172:SF1">
    <property type="entry name" value="RESOLVASE-RELATED"/>
    <property type="match status" value="1"/>
</dbReference>
<feature type="active site" description="O-(5'-phospho-DNA)-serine intermediate" evidence="4 5">
    <location>
        <position position="69"/>
    </location>
</feature>
<dbReference type="Pfam" id="PF00376">
    <property type="entry name" value="MerR"/>
    <property type="match status" value="1"/>
</dbReference>
<comment type="caution">
    <text evidence="8">The sequence shown here is derived from an EMBL/GenBank/DDBJ whole genome shotgun (WGS) entry which is preliminary data.</text>
</comment>
<keyword evidence="1" id="KW-0229">DNA integration</keyword>
<keyword evidence="3" id="KW-0233">DNA recombination</keyword>
<evidence type="ECO:0000256" key="2">
    <source>
        <dbReference type="ARBA" id="ARBA00023125"/>
    </source>
</evidence>
<organism evidence="8 9">
    <name type="scientific">Faucicola atlantae</name>
    <dbReference type="NCBI Taxonomy" id="34059"/>
    <lineage>
        <taxon>Bacteria</taxon>
        <taxon>Pseudomonadati</taxon>
        <taxon>Pseudomonadota</taxon>
        <taxon>Gammaproteobacteria</taxon>
        <taxon>Moraxellales</taxon>
        <taxon>Moraxellaceae</taxon>
        <taxon>Faucicola</taxon>
    </lineage>
</organism>
<evidence type="ECO:0000256" key="3">
    <source>
        <dbReference type="ARBA" id="ARBA00023172"/>
    </source>
</evidence>
<dbReference type="InterPro" id="IPR006119">
    <property type="entry name" value="Resolv_N"/>
</dbReference>
<evidence type="ECO:0000256" key="1">
    <source>
        <dbReference type="ARBA" id="ARBA00022908"/>
    </source>
</evidence>
<dbReference type="STRING" id="34059.A9308_00190"/>
<dbReference type="EMBL" id="LZMZ01000012">
    <property type="protein sequence ID" value="OBX79497.1"/>
    <property type="molecule type" value="Genomic_DNA"/>
</dbReference>
<feature type="domain" description="HTH merR-type" evidence="6">
    <location>
        <begin position="4"/>
        <end position="43"/>
    </location>
</feature>
<dbReference type="CDD" id="cd03769">
    <property type="entry name" value="SR_IS607_transposase_like"/>
    <property type="match status" value="1"/>
</dbReference>
<dbReference type="PROSITE" id="PS50937">
    <property type="entry name" value="HTH_MERR_2"/>
    <property type="match status" value="1"/>
</dbReference>